<dbReference type="GO" id="GO:0006002">
    <property type="term" value="P:fructose 6-phosphate metabolic process"/>
    <property type="evidence" value="ECO:0007669"/>
    <property type="project" value="TreeGrafter"/>
</dbReference>
<dbReference type="PANTHER" id="PTHR10937">
    <property type="entry name" value="GLUCOSAMINE--FRUCTOSE-6-PHOSPHATE AMINOTRANSFERASE, ISOMERIZING"/>
    <property type="match status" value="1"/>
</dbReference>
<dbReference type="OrthoDB" id="5188418at2"/>
<dbReference type="Pfam" id="PF01380">
    <property type="entry name" value="SIS"/>
    <property type="match status" value="1"/>
</dbReference>
<proteinExistence type="predicted"/>
<evidence type="ECO:0000259" key="4">
    <source>
        <dbReference type="PROSITE" id="PS51464"/>
    </source>
</evidence>
<gene>
    <name evidence="5" type="ORF">FGL98_18190</name>
</gene>
<keyword evidence="6" id="KW-1185">Reference proteome</keyword>
<accession>A0A563DW74</accession>
<dbReference type="GO" id="GO:0097367">
    <property type="term" value="F:carbohydrate derivative binding"/>
    <property type="evidence" value="ECO:0007669"/>
    <property type="project" value="InterPro"/>
</dbReference>
<dbReference type="PANTHER" id="PTHR10937:SF0">
    <property type="entry name" value="GLUTAMINE--FRUCTOSE-6-PHOSPHATE TRANSAMINASE (ISOMERIZING)"/>
    <property type="match status" value="1"/>
</dbReference>
<evidence type="ECO:0000256" key="2">
    <source>
        <dbReference type="ARBA" id="ARBA00012916"/>
    </source>
</evidence>
<feature type="domain" description="SIS" evidence="4">
    <location>
        <begin position="70"/>
        <end position="215"/>
    </location>
</feature>
<name>A0A563DW74_9MICO</name>
<dbReference type="PROSITE" id="PS51464">
    <property type="entry name" value="SIS"/>
    <property type="match status" value="1"/>
</dbReference>
<dbReference type="Proteomes" id="UP000320244">
    <property type="component" value="Unassembled WGS sequence"/>
</dbReference>
<evidence type="ECO:0000313" key="5">
    <source>
        <dbReference type="EMBL" id="TWP34192.1"/>
    </source>
</evidence>
<reference evidence="5 6" key="2">
    <citation type="submission" date="2019-08" db="EMBL/GenBank/DDBJ databases">
        <title>Jejuicoccus antrihumi gen. nov., sp. nov., a new member of the family Dermacoccaceae isolated from a cave.</title>
        <authorList>
            <person name="Schumann P."/>
            <person name="Kim I.S."/>
        </authorList>
    </citation>
    <scope>NUCLEOTIDE SEQUENCE [LARGE SCALE GENOMIC DNA]</scope>
    <source>
        <strain evidence="5 6">C5-26</strain>
    </source>
</reference>
<dbReference type="Gene3D" id="3.40.50.10490">
    <property type="entry name" value="Glucose-6-phosphate isomerase like protein, domain 1"/>
    <property type="match status" value="2"/>
</dbReference>
<comment type="caution">
    <text evidence="5">The sequence shown here is derived from an EMBL/GenBank/DDBJ whole genome shotgun (WGS) entry which is preliminary data.</text>
</comment>
<evidence type="ECO:0000256" key="3">
    <source>
        <dbReference type="ARBA" id="ARBA00016090"/>
    </source>
</evidence>
<dbReference type="EMBL" id="VCQV01000030">
    <property type="protein sequence ID" value="TWP34192.1"/>
    <property type="molecule type" value="Genomic_DNA"/>
</dbReference>
<dbReference type="AlphaFoldDB" id="A0A563DW74"/>
<organism evidence="5 6">
    <name type="scientific">Leekyejoonella antrihumi</name>
    <dbReference type="NCBI Taxonomy" id="1660198"/>
    <lineage>
        <taxon>Bacteria</taxon>
        <taxon>Bacillati</taxon>
        <taxon>Actinomycetota</taxon>
        <taxon>Actinomycetes</taxon>
        <taxon>Micrococcales</taxon>
        <taxon>Dermacoccaceae</taxon>
        <taxon>Leekyejoonella</taxon>
    </lineage>
</organism>
<evidence type="ECO:0000313" key="6">
    <source>
        <dbReference type="Proteomes" id="UP000320244"/>
    </source>
</evidence>
<dbReference type="InterPro" id="IPR046348">
    <property type="entry name" value="SIS_dom_sf"/>
</dbReference>
<dbReference type="EC" id="2.6.1.16" evidence="2"/>
<dbReference type="SUPFAM" id="SSF53697">
    <property type="entry name" value="SIS domain"/>
    <property type="match status" value="1"/>
</dbReference>
<evidence type="ECO:0000256" key="1">
    <source>
        <dbReference type="ARBA" id="ARBA00001031"/>
    </source>
</evidence>
<dbReference type="GO" id="GO:0004360">
    <property type="term" value="F:glutamine-fructose-6-phosphate transaminase (isomerizing) activity"/>
    <property type="evidence" value="ECO:0007669"/>
    <property type="project" value="UniProtKB-EC"/>
</dbReference>
<protein>
    <recommendedName>
        <fullName evidence="3">Glutamine--fructose-6-phosphate aminotransferase [isomerizing]</fullName>
        <ecNumber evidence="2">2.6.1.16</ecNumber>
    </recommendedName>
</protein>
<reference evidence="5 6" key="1">
    <citation type="submission" date="2019-05" db="EMBL/GenBank/DDBJ databases">
        <authorList>
            <person name="Lee S.D."/>
        </authorList>
    </citation>
    <scope>NUCLEOTIDE SEQUENCE [LARGE SCALE GENOMIC DNA]</scope>
    <source>
        <strain evidence="5 6">C5-26</strain>
    </source>
</reference>
<sequence length="408" mass="42150">MVREAPRCPATDGCLKGATQMSSTEHGEWYVAGAYPELRAQPPWVMEEMIAAQTTLPGRLAEVEQAAPQVAEALRDAVERGVPVVVTGMGTAGHAARATAQILNDAISESTDTAGIVEFRDASEQSALPRRGGLCLAISHGGMSKSTVAALRAADASGARTAVITASPGTPAARAAQTVLCTPIQDASYCHTVGYLSPMLGAMCIASSYRGESFPVAGVAAYLKSLDEIASAATRMGAALHGVRQVIAAGSLHDAVSARELSLKISEGARLPTCALGVEDVLHGYLAGHDDDSALVVFATSGPGDDSCVRTAGNLLRASQRIGLRAGAIVSERLSGAIEQSTVSAGSVVLPGADLPQCWASLLGSALALQYVTVGLVRARQVNPDLIRREEQPYREAIPLGDTKVSRG</sequence>
<comment type="catalytic activity">
    <reaction evidence="1">
        <text>D-fructose 6-phosphate + L-glutamine = D-glucosamine 6-phosphate + L-glutamate</text>
        <dbReference type="Rhea" id="RHEA:13237"/>
        <dbReference type="ChEBI" id="CHEBI:29985"/>
        <dbReference type="ChEBI" id="CHEBI:58359"/>
        <dbReference type="ChEBI" id="CHEBI:58725"/>
        <dbReference type="ChEBI" id="CHEBI:61527"/>
        <dbReference type="EC" id="2.6.1.16"/>
    </reaction>
</comment>
<dbReference type="InterPro" id="IPR001347">
    <property type="entry name" value="SIS_dom"/>
</dbReference>
<dbReference type="GO" id="GO:0006047">
    <property type="term" value="P:UDP-N-acetylglucosamine metabolic process"/>
    <property type="evidence" value="ECO:0007669"/>
    <property type="project" value="TreeGrafter"/>
</dbReference>
<dbReference type="GO" id="GO:0006487">
    <property type="term" value="P:protein N-linked glycosylation"/>
    <property type="evidence" value="ECO:0007669"/>
    <property type="project" value="TreeGrafter"/>
</dbReference>